<reference evidence="3" key="1">
    <citation type="submission" date="2020-11" db="EMBL/GenBank/DDBJ databases">
        <authorList>
            <person name="Tran Van P."/>
        </authorList>
    </citation>
    <scope>NUCLEOTIDE SEQUENCE</scope>
</reference>
<dbReference type="EMBL" id="OB660169">
    <property type="protein sequence ID" value="CAD7223218.1"/>
    <property type="molecule type" value="Genomic_DNA"/>
</dbReference>
<dbReference type="Pfam" id="PF00041">
    <property type="entry name" value="fn3"/>
    <property type="match status" value="2"/>
</dbReference>
<dbReference type="SMART" id="SM00408">
    <property type="entry name" value="IGc2"/>
    <property type="match status" value="1"/>
</dbReference>
<sequence>MRRKNFLVEWKKEGKTYLSSFTTYALSPNPLETEKTFILLQNLEKFFNYSIRLAAFTGVGLGPWSTPLHCRTAPDYPGMVTSLKARQVSRTDVVVSWTPPEHPNGRLIRYHLWIRSWPSYIHPSASVRETGILKMLPVVSPSPYPGAGPTTVLSHPVHGLDQRHSYSFQVSVINSVGEGPRSEPPVNISLSETVRAGILSFGGPVAATMGSSVTLPCKEVGVPLPTVRWTLPSRSTDFANRKRRHRDSGDLLLRDLLREDSGNFTCMASNIHSREAVTYQLHVNGPPSAPILRAARTEASSVTLEWTVPDDGGTDLLAFLVGFRLKGTKQWNGDRILDPQQSQITIGGLTCGKAYVFRCSAVNSVGRGPWSELPVATAGSLLPTLRQEDVLSRAEGSLSIDLGQWEAVACPPGSVAIKYRRQGEGEWKKAMCLMGEVQTSATSSSVISKCLMGEVQTYFFCYFFCYFDMSDGRKPDFCYFFFRYFFLKLMSIATLSFEKIVGLLESVSYSLSITGENGVGKTDLLFEGLLMDSGTGGNGLTPEGGNGLTPEGGNGLTPSGGNGGLLFRWPIPPPPPHDPSLSWRPRLFLPTAASAERHASQMNGERASGQGDRRGDPATEPDVVGDLGTEEDPSSWRVWIPVVASLISLCSVLSAVGYCLKSRSSPVSRNAGKRGSELLPSTPTSTHPRHPQGGGGTYGFPPHSPSHHRGAIQFPAKNKDKGFSGPGGDRPPIPGHVNLMVTITLTSAVSERRLLLLGVPSLNQVN</sequence>
<organism evidence="3">
    <name type="scientific">Cyprideis torosa</name>
    <dbReference type="NCBI Taxonomy" id="163714"/>
    <lineage>
        <taxon>Eukaryota</taxon>
        <taxon>Metazoa</taxon>
        <taxon>Ecdysozoa</taxon>
        <taxon>Arthropoda</taxon>
        <taxon>Crustacea</taxon>
        <taxon>Oligostraca</taxon>
        <taxon>Ostracoda</taxon>
        <taxon>Podocopa</taxon>
        <taxon>Podocopida</taxon>
        <taxon>Cytherocopina</taxon>
        <taxon>Cytheroidea</taxon>
        <taxon>Cytherideidae</taxon>
        <taxon>Cyprideis</taxon>
    </lineage>
</organism>
<dbReference type="InterPro" id="IPR050964">
    <property type="entry name" value="Striated_Muscle_Regulatory"/>
</dbReference>
<dbReference type="SUPFAM" id="SSF48726">
    <property type="entry name" value="Immunoglobulin"/>
    <property type="match status" value="1"/>
</dbReference>
<evidence type="ECO:0000313" key="3">
    <source>
        <dbReference type="EMBL" id="CAD7223218.1"/>
    </source>
</evidence>
<dbReference type="PANTHER" id="PTHR13817:SF73">
    <property type="entry name" value="FIBRONECTIN TYPE-III DOMAIN-CONTAINING PROTEIN"/>
    <property type="match status" value="1"/>
</dbReference>
<dbReference type="InterPro" id="IPR036179">
    <property type="entry name" value="Ig-like_dom_sf"/>
</dbReference>
<dbReference type="InterPro" id="IPR036116">
    <property type="entry name" value="FN3_sf"/>
</dbReference>
<gene>
    <name evidence="3" type="ORF">CTOB1V02_LOCUS1208</name>
</gene>
<dbReference type="PANTHER" id="PTHR13817">
    <property type="entry name" value="TITIN"/>
    <property type="match status" value="1"/>
</dbReference>
<dbReference type="CDD" id="cd00063">
    <property type="entry name" value="FN3"/>
    <property type="match status" value="3"/>
</dbReference>
<feature type="region of interest" description="Disordered" evidence="2">
    <location>
        <begin position="536"/>
        <end position="556"/>
    </location>
</feature>
<dbReference type="InterPro" id="IPR013783">
    <property type="entry name" value="Ig-like_fold"/>
</dbReference>
<feature type="region of interest" description="Disordered" evidence="2">
    <location>
        <begin position="595"/>
        <end position="632"/>
    </location>
</feature>
<dbReference type="OrthoDB" id="6345083at2759"/>
<dbReference type="SMART" id="SM00060">
    <property type="entry name" value="FN3"/>
    <property type="match status" value="2"/>
</dbReference>
<dbReference type="AlphaFoldDB" id="A0A7R8ZKY3"/>
<dbReference type="Pfam" id="PF13927">
    <property type="entry name" value="Ig_3"/>
    <property type="match status" value="1"/>
</dbReference>
<evidence type="ECO:0000256" key="2">
    <source>
        <dbReference type="SAM" id="MobiDB-lite"/>
    </source>
</evidence>
<protein>
    <submittedName>
        <fullName evidence="3">Uncharacterized protein</fullName>
    </submittedName>
</protein>
<feature type="region of interest" description="Disordered" evidence="2">
    <location>
        <begin position="663"/>
        <end position="733"/>
    </location>
</feature>
<keyword evidence="1" id="KW-0677">Repeat</keyword>
<proteinExistence type="predicted"/>
<dbReference type="SMART" id="SM00409">
    <property type="entry name" value="IG"/>
    <property type="match status" value="1"/>
</dbReference>
<accession>A0A7R8ZKY3</accession>
<dbReference type="InterPro" id="IPR007110">
    <property type="entry name" value="Ig-like_dom"/>
</dbReference>
<dbReference type="InterPro" id="IPR003598">
    <property type="entry name" value="Ig_sub2"/>
</dbReference>
<dbReference type="SUPFAM" id="SSF49265">
    <property type="entry name" value="Fibronectin type III"/>
    <property type="match status" value="2"/>
</dbReference>
<dbReference type="PROSITE" id="PS50835">
    <property type="entry name" value="IG_LIKE"/>
    <property type="match status" value="1"/>
</dbReference>
<dbReference type="InterPro" id="IPR003599">
    <property type="entry name" value="Ig_sub"/>
</dbReference>
<dbReference type="PROSITE" id="PS50853">
    <property type="entry name" value="FN3"/>
    <property type="match status" value="3"/>
</dbReference>
<dbReference type="Gene3D" id="2.60.40.10">
    <property type="entry name" value="Immunoglobulins"/>
    <property type="match status" value="4"/>
</dbReference>
<dbReference type="InterPro" id="IPR003961">
    <property type="entry name" value="FN3_dom"/>
</dbReference>
<name>A0A7R8ZKY3_9CRUS</name>
<evidence type="ECO:0000256" key="1">
    <source>
        <dbReference type="ARBA" id="ARBA00022737"/>
    </source>
</evidence>